<sequence>MEEKKRREENCLSWVDGGKRMIRTSRSFDKKQHWGMEEWRRGTLPLSLPEPWITSPPLQQTGHSCNLGAKRQSSSYADTTCPQPDSESLQAERQAHLSHPPAICPDDIQPPQQHVGQTQHQECWLPNKEISSFLHPVKDNLELSTPGVYRIPCACGQVYIRQTGRTIKTRIKEDHWHI</sequence>
<protein>
    <submittedName>
        <fullName evidence="2">Uncharacterized protein</fullName>
    </submittedName>
</protein>
<organism evidence="2 3">
    <name type="scientific">Coptotermes formosanus</name>
    <name type="common">Formosan subterranean termite</name>
    <dbReference type="NCBI Taxonomy" id="36987"/>
    <lineage>
        <taxon>Eukaryota</taxon>
        <taxon>Metazoa</taxon>
        <taxon>Ecdysozoa</taxon>
        <taxon>Arthropoda</taxon>
        <taxon>Hexapoda</taxon>
        <taxon>Insecta</taxon>
        <taxon>Pterygota</taxon>
        <taxon>Neoptera</taxon>
        <taxon>Polyneoptera</taxon>
        <taxon>Dictyoptera</taxon>
        <taxon>Blattodea</taxon>
        <taxon>Blattoidea</taxon>
        <taxon>Termitoidae</taxon>
        <taxon>Rhinotermitidae</taxon>
        <taxon>Coptotermes</taxon>
    </lineage>
</organism>
<proteinExistence type="predicted"/>
<evidence type="ECO:0000313" key="2">
    <source>
        <dbReference type="EMBL" id="GFG36542.1"/>
    </source>
</evidence>
<dbReference type="Proteomes" id="UP000502823">
    <property type="component" value="Unassembled WGS sequence"/>
</dbReference>
<feature type="compositionally biased region" description="Polar residues" evidence="1">
    <location>
        <begin position="74"/>
        <end position="91"/>
    </location>
</feature>
<accession>A0A6L2PZ31</accession>
<reference evidence="3" key="1">
    <citation type="submission" date="2020-01" db="EMBL/GenBank/DDBJ databases">
        <title>Draft genome sequence of the Termite Coptotermes fromosanus.</title>
        <authorList>
            <person name="Itakura S."/>
            <person name="Yosikawa Y."/>
            <person name="Umezawa K."/>
        </authorList>
    </citation>
    <scope>NUCLEOTIDE SEQUENCE [LARGE SCALE GENOMIC DNA]</scope>
</reference>
<feature type="region of interest" description="Disordered" evidence="1">
    <location>
        <begin position="74"/>
        <end position="95"/>
    </location>
</feature>
<comment type="caution">
    <text evidence="2">The sequence shown here is derived from an EMBL/GenBank/DDBJ whole genome shotgun (WGS) entry which is preliminary data.</text>
</comment>
<evidence type="ECO:0000256" key="1">
    <source>
        <dbReference type="SAM" id="MobiDB-lite"/>
    </source>
</evidence>
<keyword evidence="3" id="KW-1185">Reference proteome</keyword>
<dbReference type="EMBL" id="BLKM01006251">
    <property type="protein sequence ID" value="GFG36542.1"/>
    <property type="molecule type" value="Genomic_DNA"/>
</dbReference>
<evidence type="ECO:0000313" key="3">
    <source>
        <dbReference type="Proteomes" id="UP000502823"/>
    </source>
</evidence>
<name>A0A6L2PZ31_COPFO</name>
<dbReference type="OrthoDB" id="8963429at2759"/>
<dbReference type="AlphaFoldDB" id="A0A6L2PZ31"/>
<dbReference type="InParanoid" id="A0A6L2PZ31"/>
<gene>
    <name evidence="2" type="ORF">Cfor_06165</name>
</gene>